<dbReference type="SUPFAM" id="SSF55811">
    <property type="entry name" value="Nudix"/>
    <property type="match status" value="1"/>
</dbReference>
<dbReference type="PANTHER" id="PTHR43046:SF14">
    <property type="entry name" value="MUTT_NUDIX FAMILY PROTEIN"/>
    <property type="match status" value="1"/>
</dbReference>
<comment type="cofactor">
    <cofactor evidence="1">
        <name>Mg(2+)</name>
        <dbReference type="ChEBI" id="CHEBI:18420"/>
    </cofactor>
</comment>
<evidence type="ECO:0000313" key="4">
    <source>
        <dbReference type="EMBL" id="RAU19595.1"/>
    </source>
</evidence>
<evidence type="ECO:0000256" key="2">
    <source>
        <dbReference type="ARBA" id="ARBA00022801"/>
    </source>
</evidence>
<dbReference type="EMBL" id="QKRX01000001">
    <property type="protein sequence ID" value="RAU19595.1"/>
    <property type="molecule type" value="Genomic_DNA"/>
</dbReference>
<evidence type="ECO:0000256" key="1">
    <source>
        <dbReference type="ARBA" id="ARBA00001946"/>
    </source>
</evidence>
<dbReference type="Pfam" id="PF00293">
    <property type="entry name" value="NUDIX"/>
    <property type="match status" value="1"/>
</dbReference>
<dbReference type="RefSeq" id="WP_112156590.1">
    <property type="nucleotide sequence ID" value="NZ_QKRX01000001.1"/>
</dbReference>
<dbReference type="InterPro" id="IPR020084">
    <property type="entry name" value="NUDIX_hydrolase_CS"/>
</dbReference>
<dbReference type="PROSITE" id="PS51462">
    <property type="entry name" value="NUDIX"/>
    <property type="match status" value="1"/>
</dbReference>
<evidence type="ECO:0000259" key="3">
    <source>
        <dbReference type="PROSITE" id="PS51462"/>
    </source>
</evidence>
<evidence type="ECO:0000313" key="5">
    <source>
        <dbReference type="Proteomes" id="UP000250744"/>
    </source>
</evidence>
<dbReference type="Gene3D" id="3.90.79.10">
    <property type="entry name" value="Nucleoside Triphosphate Pyrophosphohydrolase"/>
    <property type="match status" value="1"/>
</dbReference>
<dbReference type="OrthoDB" id="7376250at2"/>
<reference evidence="4 5" key="1">
    <citation type="submission" date="2018-06" db="EMBL/GenBank/DDBJ databases">
        <title>Nitrincola tibetense sp. nov., isolated from Lake XuguoCo on Tibetan Plateau.</title>
        <authorList>
            <person name="Xing P."/>
        </authorList>
    </citation>
    <scope>NUCLEOTIDE SEQUENCE [LARGE SCALE GENOMIC DNA]</scope>
    <source>
        <strain evidence="5">xg18</strain>
    </source>
</reference>
<proteinExistence type="predicted"/>
<name>A0A364NRT9_9GAMM</name>
<dbReference type="InterPro" id="IPR015797">
    <property type="entry name" value="NUDIX_hydrolase-like_dom_sf"/>
</dbReference>
<dbReference type="PROSITE" id="PS00893">
    <property type="entry name" value="NUDIX_BOX"/>
    <property type="match status" value="1"/>
</dbReference>
<gene>
    <name evidence="4" type="ORF">DN062_00475</name>
</gene>
<accession>A0A364NRT9</accession>
<dbReference type="AlphaFoldDB" id="A0A364NRT9"/>
<keyword evidence="5" id="KW-1185">Reference proteome</keyword>
<dbReference type="InterPro" id="IPR000086">
    <property type="entry name" value="NUDIX_hydrolase_dom"/>
</dbReference>
<feature type="domain" description="Nudix hydrolase" evidence="3">
    <location>
        <begin position="2"/>
        <end position="140"/>
    </location>
</feature>
<comment type="caution">
    <text evidence="4">The sequence shown here is derived from an EMBL/GenBank/DDBJ whole genome shotgun (WGS) entry which is preliminary data.</text>
</comment>
<organism evidence="4 5">
    <name type="scientific">Nitrincola tibetensis</name>
    <dbReference type="NCBI Taxonomy" id="2219697"/>
    <lineage>
        <taxon>Bacteria</taxon>
        <taxon>Pseudomonadati</taxon>
        <taxon>Pseudomonadota</taxon>
        <taxon>Gammaproteobacteria</taxon>
        <taxon>Oceanospirillales</taxon>
        <taxon>Oceanospirillaceae</taxon>
        <taxon>Nitrincola</taxon>
    </lineage>
</organism>
<dbReference type="GO" id="GO:0016787">
    <property type="term" value="F:hydrolase activity"/>
    <property type="evidence" value="ECO:0007669"/>
    <property type="project" value="UniProtKB-KW"/>
</dbReference>
<keyword evidence="2 4" id="KW-0378">Hydrolase</keyword>
<dbReference type="CDD" id="cd04688">
    <property type="entry name" value="NUDIX_Hydrolase"/>
    <property type="match status" value="1"/>
</dbReference>
<dbReference type="PANTHER" id="PTHR43046">
    <property type="entry name" value="GDP-MANNOSE MANNOSYL HYDROLASE"/>
    <property type="match status" value="1"/>
</dbReference>
<protein>
    <submittedName>
        <fullName evidence="4">NUDIX hydrolase</fullName>
    </submittedName>
</protein>
<dbReference type="Proteomes" id="UP000250744">
    <property type="component" value="Unassembled WGS sequence"/>
</dbReference>
<sequence length="140" mass="16087">MKNIRAKSVCVFRNQGKVLLAESFDPAKNEKYLSPIGGGIDFGEKSRDAAIREVKEELGEEVDQLKLLGVIENLFMFNGQEGHEIVFIYEARFKDSDIYQKHVLPGIETSGHRFEARWYDLKHIKSRETPVYPQGIIEML</sequence>